<evidence type="ECO:0000256" key="1">
    <source>
        <dbReference type="ARBA" id="ARBA00004166"/>
    </source>
</evidence>
<feature type="domain" description="Cation-transporting P-type ATPase N-terminal" evidence="22">
    <location>
        <begin position="67"/>
        <end position="141"/>
    </location>
</feature>
<protein>
    <recommendedName>
        <fullName evidence="20">Calcium-transporting ATPase</fullName>
        <ecNumber evidence="20">7.2.2.10</ecNumber>
    </recommendedName>
</protein>
<dbReference type="GO" id="GO:0033017">
    <property type="term" value="C:sarcoplasmic reticulum membrane"/>
    <property type="evidence" value="ECO:0007669"/>
    <property type="project" value="UniProtKB-SubCell"/>
</dbReference>
<keyword evidence="8 20" id="KW-0547">Nucleotide-binding</keyword>
<dbReference type="SUPFAM" id="SSF56784">
    <property type="entry name" value="HAD-like"/>
    <property type="match status" value="1"/>
</dbReference>
<dbReference type="GO" id="GO:0016887">
    <property type="term" value="F:ATP hydrolysis activity"/>
    <property type="evidence" value="ECO:0007669"/>
    <property type="project" value="InterPro"/>
</dbReference>
<dbReference type="Pfam" id="PF00122">
    <property type="entry name" value="E1-E2_ATPase"/>
    <property type="match status" value="1"/>
</dbReference>
<keyword evidence="5 20" id="KW-0109">Calcium transport</keyword>
<dbReference type="InterPro" id="IPR036412">
    <property type="entry name" value="HAD-like_sf"/>
</dbReference>
<evidence type="ECO:0000256" key="8">
    <source>
        <dbReference type="ARBA" id="ARBA00022741"/>
    </source>
</evidence>
<dbReference type="InterPro" id="IPR018303">
    <property type="entry name" value="ATPase_P-typ_P_site"/>
</dbReference>
<dbReference type="SFLD" id="SFLDS00003">
    <property type="entry name" value="Haloacid_Dehalogenase"/>
    <property type="match status" value="1"/>
</dbReference>
<evidence type="ECO:0000256" key="12">
    <source>
        <dbReference type="ARBA" id="ARBA00022951"/>
    </source>
</evidence>
<evidence type="ECO:0000256" key="4">
    <source>
        <dbReference type="ARBA" id="ARBA00022448"/>
    </source>
</evidence>
<evidence type="ECO:0000256" key="20">
    <source>
        <dbReference type="RuleBase" id="RU361146"/>
    </source>
</evidence>
<dbReference type="Gene3D" id="1.20.1110.10">
    <property type="entry name" value="Calcium-transporting ATPase, transmembrane domain"/>
    <property type="match status" value="1"/>
</dbReference>
<dbReference type="GO" id="GO:0005388">
    <property type="term" value="F:P-type calcium transporter activity"/>
    <property type="evidence" value="ECO:0007669"/>
    <property type="project" value="UniProtKB-EC"/>
</dbReference>
<feature type="transmembrane region" description="Helical" evidence="20">
    <location>
        <begin position="899"/>
        <end position="917"/>
    </location>
</feature>
<dbReference type="InterPro" id="IPR023299">
    <property type="entry name" value="ATPase_P-typ_cyto_dom_N"/>
</dbReference>
<feature type="transmembrane region" description="Helical" evidence="20">
    <location>
        <begin position="929"/>
        <end position="947"/>
    </location>
</feature>
<feature type="transmembrane region" description="Helical" evidence="20">
    <location>
        <begin position="758"/>
        <end position="779"/>
    </location>
</feature>
<dbReference type="PRINTS" id="PR00120">
    <property type="entry name" value="HATPASE"/>
</dbReference>
<feature type="transmembrane region" description="Helical" evidence="20">
    <location>
        <begin position="315"/>
        <end position="332"/>
    </location>
</feature>
<proteinExistence type="inferred from homology"/>
<keyword evidence="11" id="KW-0460">Magnesium</keyword>
<keyword evidence="17 20" id="KW-0472">Membrane</keyword>
<dbReference type="AlphaFoldDB" id="A0AA88HDU8"/>
<dbReference type="SMART" id="SM00831">
    <property type="entry name" value="Cation_ATPase_N"/>
    <property type="match status" value="1"/>
</dbReference>
<comment type="function">
    <text evidence="20">Catalyzes the hydrolysis of ATP coupled with the transport of calcium.</text>
</comment>
<dbReference type="GO" id="GO:0046872">
    <property type="term" value="F:metal ion binding"/>
    <property type="evidence" value="ECO:0007669"/>
    <property type="project" value="UniProtKB-KW"/>
</dbReference>
<feature type="transmembrane region" description="Helical" evidence="20">
    <location>
        <begin position="148"/>
        <end position="165"/>
    </location>
</feature>
<evidence type="ECO:0000256" key="9">
    <source>
        <dbReference type="ARBA" id="ARBA00022837"/>
    </source>
</evidence>
<evidence type="ECO:0000256" key="21">
    <source>
        <dbReference type="SAM" id="MobiDB-lite"/>
    </source>
</evidence>
<dbReference type="GO" id="GO:0005524">
    <property type="term" value="F:ATP binding"/>
    <property type="evidence" value="ECO:0007669"/>
    <property type="project" value="UniProtKB-KW"/>
</dbReference>
<keyword evidence="12" id="KW-0703">Sarcoplasmic reticulum</keyword>
<keyword evidence="6 20" id="KW-0812">Transmembrane</keyword>
<dbReference type="NCBIfam" id="TIGR01494">
    <property type="entry name" value="ATPase_P-type"/>
    <property type="match status" value="2"/>
</dbReference>
<keyword evidence="15" id="KW-0333">Golgi apparatus</keyword>
<evidence type="ECO:0000256" key="18">
    <source>
        <dbReference type="ARBA" id="ARBA00047282"/>
    </source>
</evidence>
<feature type="transmembrane region" description="Helical" evidence="20">
    <location>
        <begin position="344"/>
        <end position="369"/>
    </location>
</feature>
<keyword evidence="24" id="KW-1185">Reference proteome</keyword>
<dbReference type="EMBL" id="JAVRJZ010000084">
    <property type="protein sequence ID" value="KAK2703577.1"/>
    <property type="molecule type" value="Genomic_DNA"/>
</dbReference>
<dbReference type="PRINTS" id="PR00119">
    <property type="entry name" value="CATATPASE"/>
</dbReference>
<comment type="caution">
    <text evidence="20">Lacks conserved residue(s) required for the propagation of feature annotation.</text>
</comment>
<dbReference type="PROSITE" id="PS00154">
    <property type="entry name" value="ATPASE_E1_E2"/>
    <property type="match status" value="1"/>
</dbReference>
<dbReference type="Pfam" id="PF13246">
    <property type="entry name" value="Cation_ATPase"/>
    <property type="match status" value="1"/>
</dbReference>
<dbReference type="Proteomes" id="UP001187531">
    <property type="component" value="Unassembled WGS sequence"/>
</dbReference>
<comment type="catalytic activity">
    <reaction evidence="19">
        <text>Mn(2+)(in) + ATP + H2O = Mn(2+)(out) + ADP + phosphate + H(+)</text>
        <dbReference type="Rhea" id="RHEA:66820"/>
        <dbReference type="ChEBI" id="CHEBI:15377"/>
        <dbReference type="ChEBI" id="CHEBI:15378"/>
        <dbReference type="ChEBI" id="CHEBI:29035"/>
        <dbReference type="ChEBI" id="CHEBI:30616"/>
        <dbReference type="ChEBI" id="CHEBI:43474"/>
        <dbReference type="ChEBI" id="CHEBI:456216"/>
    </reaction>
    <physiologicalReaction direction="left-to-right" evidence="19">
        <dbReference type="Rhea" id="RHEA:66821"/>
    </physiologicalReaction>
</comment>
<keyword evidence="16 20" id="KW-0406">Ion transport</keyword>
<dbReference type="InterPro" id="IPR004014">
    <property type="entry name" value="ATPase_P-typ_cation-transptr_N"/>
</dbReference>
<evidence type="ECO:0000256" key="19">
    <source>
        <dbReference type="ARBA" id="ARBA00047330"/>
    </source>
</evidence>
<dbReference type="InterPro" id="IPR044492">
    <property type="entry name" value="P_typ_ATPase_HD_dom"/>
</dbReference>
<keyword evidence="4 20" id="KW-0813">Transport</keyword>
<dbReference type="Pfam" id="PF00689">
    <property type="entry name" value="Cation_ATPase_C"/>
    <property type="match status" value="1"/>
</dbReference>
<dbReference type="InterPro" id="IPR059000">
    <property type="entry name" value="ATPase_P-type_domA"/>
</dbReference>
<dbReference type="SUPFAM" id="SSF81665">
    <property type="entry name" value="Calcium ATPase, transmembrane domain M"/>
    <property type="match status" value="1"/>
</dbReference>
<evidence type="ECO:0000256" key="6">
    <source>
        <dbReference type="ARBA" id="ARBA00022692"/>
    </source>
</evidence>
<dbReference type="SUPFAM" id="SSF81653">
    <property type="entry name" value="Calcium ATPase, transduction domain A"/>
    <property type="match status" value="1"/>
</dbReference>
<evidence type="ECO:0000256" key="3">
    <source>
        <dbReference type="ARBA" id="ARBA00005675"/>
    </source>
</evidence>
<name>A0AA88HDU8_ARTSF</name>
<evidence type="ECO:0000256" key="14">
    <source>
        <dbReference type="ARBA" id="ARBA00022989"/>
    </source>
</evidence>
<dbReference type="PANTHER" id="PTHR42861">
    <property type="entry name" value="CALCIUM-TRANSPORTING ATPASE"/>
    <property type="match status" value="1"/>
</dbReference>
<evidence type="ECO:0000313" key="23">
    <source>
        <dbReference type="EMBL" id="KAK2703577.1"/>
    </source>
</evidence>
<feature type="transmembrane region" description="Helical" evidence="20">
    <location>
        <begin position="125"/>
        <end position="142"/>
    </location>
</feature>
<dbReference type="Gene3D" id="2.70.150.10">
    <property type="entry name" value="Calcium-transporting ATPase, cytoplasmic transduction domain A"/>
    <property type="match status" value="1"/>
</dbReference>
<dbReference type="SUPFAM" id="SSF81660">
    <property type="entry name" value="Metal cation-transporting ATPase, ATP-binding domain N"/>
    <property type="match status" value="1"/>
</dbReference>
<dbReference type="EC" id="7.2.2.10" evidence="20"/>
<evidence type="ECO:0000256" key="7">
    <source>
        <dbReference type="ARBA" id="ARBA00022723"/>
    </source>
</evidence>
<dbReference type="Pfam" id="PF00690">
    <property type="entry name" value="Cation_ATPase_N"/>
    <property type="match status" value="1"/>
</dbReference>
<dbReference type="Gene3D" id="3.40.1110.10">
    <property type="entry name" value="Calcium-transporting ATPase, cytoplasmic domain N"/>
    <property type="match status" value="1"/>
</dbReference>
<dbReference type="InterPro" id="IPR006068">
    <property type="entry name" value="ATPase_P-typ_cation-transptr_C"/>
</dbReference>
<keyword evidence="9 20" id="KW-0106">Calcium</keyword>
<dbReference type="NCBIfam" id="TIGR01522">
    <property type="entry name" value="ATPase-IIA2_Ca"/>
    <property type="match status" value="1"/>
</dbReference>
<evidence type="ECO:0000256" key="10">
    <source>
        <dbReference type="ARBA" id="ARBA00022840"/>
    </source>
</evidence>
<dbReference type="SFLD" id="SFLDF00027">
    <property type="entry name" value="p-type_atpase"/>
    <property type="match status" value="1"/>
</dbReference>
<dbReference type="Gene3D" id="3.40.50.1000">
    <property type="entry name" value="HAD superfamily/HAD-like"/>
    <property type="match status" value="1"/>
</dbReference>
<gene>
    <name evidence="23" type="ORF">QYM36_018012</name>
</gene>
<evidence type="ECO:0000256" key="13">
    <source>
        <dbReference type="ARBA" id="ARBA00022967"/>
    </source>
</evidence>
<comment type="catalytic activity">
    <reaction evidence="18">
        <text>Ca(2+)(in) + ATP + H2O = Ca(2+)(out) + ADP + phosphate + H(+)</text>
        <dbReference type="Rhea" id="RHEA:18105"/>
        <dbReference type="ChEBI" id="CHEBI:15377"/>
        <dbReference type="ChEBI" id="CHEBI:15378"/>
        <dbReference type="ChEBI" id="CHEBI:29108"/>
        <dbReference type="ChEBI" id="CHEBI:30616"/>
        <dbReference type="ChEBI" id="CHEBI:43474"/>
        <dbReference type="ChEBI" id="CHEBI:456216"/>
        <dbReference type="EC" id="7.2.2.10"/>
    </reaction>
    <physiologicalReaction direction="left-to-right" evidence="18">
        <dbReference type="Rhea" id="RHEA:18106"/>
    </physiologicalReaction>
</comment>
<evidence type="ECO:0000256" key="17">
    <source>
        <dbReference type="ARBA" id="ARBA00023136"/>
    </source>
</evidence>
<evidence type="ECO:0000256" key="16">
    <source>
        <dbReference type="ARBA" id="ARBA00023065"/>
    </source>
</evidence>
<accession>A0AA88HDU8</accession>
<comment type="caution">
    <text evidence="23">The sequence shown here is derived from an EMBL/GenBank/DDBJ whole genome shotgun (WGS) entry which is preliminary data.</text>
</comment>
<dbReference type="GO" id="GO:0005794">
    <property type="term" value="C:Golgi apparatus"/>
    <property type="evidence" value="ECO:0007669"/>
    <property type="project" value="UniProtKB-SubCell"/>
</dbReference>
<evidence type="ECO:0000256" key="11">
    <source>
        <dbReference type="ARBA" id="ARBA00022842"/>
    </source>
</evidence>
<keyword evidence="14 20" id="KW-1133">Transmembrane helix</keyword>
<dbReference type="FunFam" id="3.40.1110.10:FF:000006">
    <property type="entry name" value="Calcium-transporting ATPase"/>
    <property type="match status" value="1"/>
</dbReference>
<evidence type="ECO:0000256" key="15">
    <source>
        <dbReference type="ARBA" id="ARBA00023034"/>
    </source>
</evidence>
<comment type="similarity">
    <text evidence="3">Belongs to the cation transport ATPase (P-type) (TC 3.A.3) family. Type IIA subfamily.</text>
</comment>
<dbReference type="InterPro" id="IPR006413">
    <property type="entry name" value="P-type_ATPase_IIA_PMR1"/>
</dbReference>
<evidence type="ECO:0000259" key="22">
    <source>
        <dbReference type="SMART" id="SM00831"/>
    </source>
</evidence>
<keyword evidence="10 20" id="KW-0067">ATP-binding</keyword>
<comment type="subcellular location">
    <subcellularLocation>
        <location evidence="1">Golgi apparatus</location>
        <location evidence="1">trans-Golgi network membrane</location>
        <topology evidence="1">Multi-pass membrane protein</topology>
    </subcellularLocation>
    <subcellularLocation>
        <location evidence="20">Membrane</location>
        <topology evidence="20">Multi-pass membrane protein</topology>
    </subcellularLocation>
    <subcellularLocation>
        <location evidence="2">Sarcoplasmic reticulum membrane</location>
        <topology evidence="2">Multi-pass membrane protein</topology>
    </subcellularLocation>
</comment>
<keyword evidence="7" id="KW-0479">Metal-binding</keyword>
<dbReference type="InterPro" id="IPR023298">
    <property type="entry name" value="ATPase_P-typ_TM_dom_sf"/>
</dbReference>
<evidence type="ECO:0000256" key="5">
    <source>
        <dbReference type="ARBA" id="ARBA00022568"/>
    </source>
</evidence>
<dbReference type="FunFam" id="2.70.150.10:FF:000008">
    <property type="entry name" value="Calcium-transporting ATPase"/>
    <property type="match status" value="1"/>
</dbReference>
<evidence type="ECO:0000256" key="2">
    <source>
        <dbReference type="ARBA" id="ARBA00004326"/>
    </source>
</evidence>
<dbReference type="InterPro" id="IPR008250">
    <property type="entry name" value="ATPase_P-typ_transduc_dom_A_sf"/>
</dbReference>
<feature type="region of interest" description="Disordered" evidence="21">
    <location>
        <begin position="1"/>
        <end position="39"/>
    </location>
</feature>
<reference evidence="23" key="1">
    <citation type="submission" date="2023-07" db="EMBL/GenBank/DDBJ databases">
        <title>Chromosome-level genome assembly of Artemia franciscana.</title>
        <authorList>
            <person name="Jo E."/>
        </authorList>
    </citation>
    <scope>NUCLEOTIDE SEQUENCE</scope>
    <source>
        <tissue evidence="23">Whole body</tissue>
    </source>
</reference>
<dbReference type="SFLD" id="SFLDG00002">
    <property type="entry name" value="C1.7:_P-type_atpase_like"/>
    <property type="match status" value="1"/>
</dbReference>
<sequence>MAFPRSWKTKDSDESIATAPNQALIPPRSRSNSRGKKDIPDYKETVDLVVPKLQDISGRQMWLNSDGASILTADDVLDRLQSNVRTGLTNIEAYARLKFHGYNEFSVSEEEPIWKKYLEQFKNPLILLLLASALVSVCMQQYDDAVSITVAIVIVVTVAFIQEYRSEKSLQALNKLVPPSCTCLREGRIDTMLARDLVPGDIIYLNVGDRIPADVRLFETIELAVDESSLTGETEPSRKISDAVSTEIPGRNDINSVTKANLAFMGTLVRCGSGKGIVVCTGERSQFGEVFRLMQSEEAPKTPLQKNMDALGKQLSFYSLCIIALIMVLGWIEGRPLMEMFNISVSLAVAAIPEGLPIVVTVTLALGVMRMAKNNAIVKRLPTVETLGCVNVICSDKTGTITQNEMTVTTIVSANGFSAEVTGSGYNPRGDVIIDRCDNMKLAKESIYSLLEVGCVCNNASITDENLRGQPTEGALLAAALKFEMHGVRQQYLRLHEYPFSSEQKIMAVKVKPASSSSEEDDIFFVKGAPEKVISHAVFYKQHGKADLAPLTPEAEMELNQAAQKLSRKGLRVIGLARGKDLQSLEFVGFVGIQDPPRPRVKDAIATLQASGVRVMMVTGDGRETACAIASIVGILPYAGHLAYASPHIMPGSQMDQLTDLELEHAVKTVCVFYRVTPRHKLRIVKALQANGCVVGMTGDGVNDGVALKKADIGIAMGKIGTDVSKEAADMILVDDDFYTIMAAVEEGKAIFHNIQNFVRFQLSTSIAALSLIAAATFMGTPNPLNAMQILWINILMDGPPAQSLGVEPVDKDVIRQPPRNVKESMVNKSLITSVLISAIIIITGTLWVFQRELSADGITPRDTTMTFTCFVFFDMFNALSCRSSTKSIFRLGFFRNKFFIVAVGLSIVGQMLVIYAPPLQWVFQTEALYYTDILFLLGLTSSVFIVSEVKKLLESKVLKLKNQVRIPSSLV</sequence>
<dbReference type="InterPro" id="IPR023214">
    <property type="entry name" value="HAD_sf"/>
</dbReference>
<evidence type="ECO:0000313" key="24">
    <source>
        <dbReference type="Proteomes" id="UP001187531"/>
    </source>
</evidence>
<organism evidence="23 24">
    <name type="scientific">Artemia franciscana</name>
    <name type="common">Brine shrimp</name>
    <name type="synonym">Artemia sanfranciscana</name>
    <dbReference type="NCBI Taxonomy" id="6661"/>
    <lineage>
        <taxon>Eukaryota</taxon>
        <taxon>Metazoa</taxon>
        <taxon>Ecdysozoa</taxon>
        <taxon>Arthropoda</taxon>
        <taxon>Crustacea</taxon>
        <taxon>Branchiopoda</taxon>
        <taxon>Anostraca</taxon>
        <taxon>Artemiidae</taxon>
        <taxon>Artemia</taxon>
    </lineage>
</organism>
<dbReference type="InterPro" id="IPR001757">
    <property type="entry name" value="P_typ_ATPase"/>
</dbReference>
<keyword evidence="13" id="KW-1278">Translocase</keyword>
<feature type="transmembrane region" description="Helical" evidence="20">
    <location>
        <begin position="831"/>
        <end position="850"/>
    </location>
</feature>